<dbReference type="SUPFAM" id="SSF48264">
    <property type="entry name" value="Cytochrome P450"/>
    <property type="match status" value="1"/>
</dbReference>
<name>A0A6G1I958_9PEZI</name>
<dbReference type="GO" id="GO:0005506">
    <property type="term" value="F:iron ion binding"/>
    <property type="evidence" value="ECO:0007669"/>
    <property type="project" value="InterPro"/>
</dbReference>
<reference evidence="1" key="1">
    <citation type="journal article" date="2020" name="Stud. Mycol.">
        <title>101 Dothideomycetes genomes: a test case for predicting lifestyles and emergence of pathogens.</title>
        <authorList>
            <person name="Haridas S."/>
            <person name="Albert R."/>
            <person name="Binder M."/>
            <person name="Bloem J."/>
            <person name="Labutti K."/>
            <person name="Salamov A."/>
            <person name="Andreopoulos B."/>
            <person name="Baker S."/>
            <person name="Barry K."/>
            <person name="Bills G."/>
            <person name="Bluhm B."/>
            <person name="Cannon C."/>
            <person name="Castanera R."/>
            <person name="Culley D."/>
            <person name="Daum C."/>
            <person name="Ezra D."/>
            <person name="Gonzalez J."/>
            <person name="Henrissat B."/>
            <person name="Kuo A."/>
            <person name="Liang C."/>
            <person name="Lipzen A."/>
            <person name="Lutzoni F."/>
            <person name="Magnuson J."/>
            <person name="Mondo S."/>
            <person name="Nolan M."/>
            <person name="Ohm R."/>
            <person name="Pangilinan J."/>
            <person name="Park H.-J."/>
            <person name="Ramirez L."/>
            <person name="Alfaro M."/>
            <person name="Sun H."/>
            <person name="Tritt A."/>
            <person name="Yoshinaga Y."/>
            <person name="Zwiers L.-H."/>
            <person name="Turgeon B."/>
            <person name="Goodwin S."/>
            <person name="Spatafora J."/>
            <person name="Crous P."/>
            <person name="Grigoriev I."/>
        </authorList>
    </citation>
    <scope>NUCLEOTIDE SEQUENCE</scope>
    <source>
        <strain evidence="1">CBS 262.69</strain>
    </source>
</reference>
<dbReference type="Proteomes" id="UP000799640">
    <property type="component" value="Unassembled WGS sequence"/>
</dbReference>
<gene>
    <name evidence="1" type="ORF">EJ06DRAFT_546539</name>
</gene>
<dbReference type="OrthoDB" id="1055148at2759"/>
<dbReference type="AlphaFoldDB" id="A0A6G1I958"/>
<accession>A0A6G1I958</accession>
<protein>
    <submittedName>
        <fullName evidence="1">Uncharacterized protein</fullName>
    </submittedName>
</protein>
<dbReference type="EMBL" id="ML996688">
    <property type="protein sequence ID" value="KAF2404731.1"/>
    <property type="molecule type" value="Genomic_DNA"/>
</dbReference>
<dbReference type="GO" id="GO:0020037">
    <property type="term" value="F:heme binding"/>
    <property type="evidence" value="ECO:0007669"/>
    <property type="project" value="InterPro"/>
</dbReference>
<dbReference type="GO" id="GO:0004497">
    <property type="term" value="F:monooxygenase activity"/>
    <property type="evidence" value="ECO:0007669"/>
    <property type="project" value="InterPro"/>
</dbReference>
<keyword evidence="2" id="KW-1185">Reference proteome</keyword>
<dbReference type="Gene3D" id="1.10.630.10">
    <property type="entry name" value="Cytochrome P450"/>
    <property type="match status" value="1"/>
</dbReference>
<dbReference type="GO" id="GO:0016705">
    <property type="term" value="F:oxidoreductase activity, acting on paired donors, with incorporation or reduction of molecular oxygen"/>
    <property type="evidence" value="ECO:0007669"/>
    <property type="project" value="InterPro"/>
</dbReference>
<proteinExistence type="predicted"/>
<dbReference type="InterPro" id="IPR036396">
    <property type="entry name" value="Cyt_P450_sf"/>
</dbReference>
<organism evidence="1 2">
    <name type="scientific">Trichodelitschia bisporula</name>
    <dbReference type="NCBI Taxonomy" id="703511"/>
    <lineage>
        <taxon>Eukaryota</taxon>
        <taxon>Fungi</taxon>
        <taxon>Dikarya</taxon>
        <taxon>Ascomycota</taxon>
        <taxon>Pezizomycotina</taxon>
        <taxon>Dothideomycetes</taxon>
        <taxon>Dothideomycetes incertae sedis</taxon>
        <taxon>Phaeotrichales</taxon>
        <taxon>Phaeotrichaceae</taxon>
        <taxon>Trichodelitschia</taxon>
    </lineage>
</organism>
<sequence length="143" mass="15726">MCFFWERTMPRRVKGYGGSTSIPCSKSDSAPRDAVALSSYQGSRRIHVGNAAKTSPWDESCRRKRKAASATLNRAAVKSYRGMFDLESNVLISPLFNGAQASAEVGPKPYIQRYALNTFLTPCYGVPMDAINDGLLREILEVG</sequence>
<evidence type="ECO:0000313" key="1">
    <source>
        <dbReference type="EMBL" id="KAF2404731.1"/>
    </source>
</evidence>
<evidence type="ECO:0000313" key="2">
    <source>
        <dbReference type="Proteomes" id="UP000799640"/>
    </source>
</evidence>